<dbReference type="InterPro" id="IPR052303">
    <property type="entry name" value="CEFIP"/>
</dbReference>
<feature type="compositionally biased region" description="Basic and acidic residues" evidence="1">
    <location>
        <begin position="786"/>
        <end position="803"/>
    </location>
</feature>
<feature type="compositionally biased region" description="Low complexity" evidence="1">
    <location>
        <begin position="724"/>
        <end position="734"/>
    </location>
</feature>
<feature type="compositionally biased region" description="Basic residues" evidence="1">
    <location>
        <begin position="1177"/>
        <end position="1188"/>
    </location>
</feature>
<gene>
    <name evidence="3" type="primary">C10orf71</name>
</gene>
<feature type="compositionally biased region" description="Basic residues" evidence="1">
    <location>
        <begin position="1404"/>
        <end position="1429"/>
    </location>
</feature>
<dbReference type="Ensembl" id="ENSEAST00005068389.1">
    <property type="protein sequence ID" value="ENSEASP00005045968.1"/>
    <property type="gene ID" value="ENSEASG00005033064.1"/>
</dbReference>
<dbReference type="GO" id="GO:0003007">
    <property type="term" value="P:heart morphogenesis"/>
    <property type="evidence" value="ECO:0007669"/>
    <property type="project" value="Ensembl"/>
</dbReference>
<dbReference type="Pfam" id="PF15232">
    <property type="entry name" value="DUF4585"/>
    <property type="match status" value="1"/>
</dbReference>
<dbReference type="GO" id="GO:0055007">
    <property type="term" value="P:cardiac muscle cell differentiation"/>
    <property type="evidence" value="ECO:0007669"/>
    <property type="project" value="Ensembl"/>
</dbReference>
<feature type="compositionally biased region" description="Basic and acidic residues" evidence="1">
    <location>
        <begin position="1189"/>
        <end position="1221"/>
    </location>
</feature>
<feature type="region of interest" description="Disordered" evidence="1">
    <location>
        <begin position="1"/>
        <end position="24"/>
    </location>
</feature>
<reference evidence="3 4" key="1">
    <citation type="journal article" date="2020" name="Nat. Commun.">
        <title>Donkey genomes provide new insights into domestication and selection for coat color.</title>
        <authorList>
            <person name="Wang"/>
            <person name="C."/>
            <person name="Li"/>
            <person name="H."/>
            <person name="Guo"/>
            <person name="Y."/>
            <person name="Huang"/>
            <person name="J."/>
            <person name="Sun"/>
            <person name="Y."/>
            <person name="Min"/>
            <person name="J."/>
            <person name="Wang"/>
            <person name="J."/>
            <person name="Fang"/>
            <person name="X."/>
            <person name="Zhao"/>
            <person name="Z."/>
            <person name="Wang"/>
            <person name="S."/>
            <person name="Zhang"/>
            <person name="Y."/>
            <person name="Liu"/>
            <person name="Q."/>
            <person name="Jiang"/>
            <person name="Q."/>
            <person name="Wang"/>
            <person name="X."/>
            <person name="Guo"/>
            <person name="Y."/>
            <person name="Yang"/>
            <person name="C."/>
            <person name="Wang"/>
            <person name="Y."/>
            <person name="Tian"/>
            <person name="F."/>
            <person name="Zhuang"/>
            <person name="G."/>
            <person name="Fan"/>
            <person name="Y."/>
            <person name="Gao"/>
            <person name="Q."/>
            <person name="Li"/>
            <person name="Y."/>
            <person name="Ju"/>
            <person name="Z."/>
            <person name="Li"/>
            <person name="J."/>
            <person name="Li"/>
            <person name="R."/>
            <person name="Hou"/>
            <person name="M."/>
            <person name="Yang"/>
            <person name="G."/>
            <person name="Liu"/>
            <person name="G."/>
            <person name="Liu"/>
            <person name="W."/>
            <person name="Guo"/>
            <person name="J."/>
            <person name="Pan"/>
            <person name="S."/>
            <person name="Fan"/>
            <person name="G."/>
            <person name="Zhang"/>
            <person name="W."/>
            <person name="Zhang"/>
            <person name="R."/>
            <person name="Yu"/>
            <person name="J."/>
            <person name="Zhang"/>
            <person name="X."/>
            <person name="Yin"/>
            <person name="Q."/>
            <person name="Ji"/>
            <person name="C."/>
            <person name="Jin"/>
            <person name="Y."/>
            <person name="Yue"/>
            <person name="G."/>
            <person name="Liu"/>
            <person name="M."/>
            <person name="Xu"/>
            <person name="J."/>
            <person name="Liu"/>
            <person name="S."/>
            <person name="Jordana"/>
            <person name="J."/>
            <person name="Noce"/>
            <person name="A."/>
            <person name="Amills"/>
            <person name="M."/>
            <person name="Wu"/>
            <person name="D.D."/>
            <person name="Li"/>
            <person name="S."/>
            <person name="Zhou"/>
            <person name="X. and Zhong"/>
            <person name="J."/>
        </authorList>
    </citation>
    <scope>NUCLEOTIDE SEQUENCE [LARGE SCALE GENOMIC DNA]</scope>
</reference>
<feature type="compositionally biased region" description="Basic and acidic residues" evidence="1">
    <location>
        <begin position="518"/>
        <end position="527"/>
    </location>
</feature>
<feature type="region of interest" description="Disordered" evidence="1">
    <location>
        <begin position="648"/>
        <end position="667"/>
    </location>
</feature>
<dbReference type="Ensembl" id="ENSEAST00005050574.1">
    <property type="protein sequence ID" value="ENSEASP00005053186.1"/>
    <property type="gene ID" value="ENSEASG00005033064.1"/>
</dbReference>
<dbReference type="GeneTree" id="ENSGT00730000111333"/>
<feature type="compositionally biased region" description="Low complexity" evidence="1">
    <location>
        <begin position="570"/>
        <end position="593"/>
    </location>
</feature>
<feature type="domain" description="DUF4585" evidence="2">
    <location>
        <begin position="1261"/>
        <end position="1332"/>
    </location>
</feature>
<dbReference type="Ensembl" id="ENSEAST00005080252.1">
    <property type="protein sequence ID" value="ENSEASP00005058032.1"/>
    <property type="gene ID" value="ENSEASG00005033064.1"/>
</dbReference>
<feature type="region of interest" description="Disordered" evidence="1">
    <location>
        <begin position="783"/>
        <end position="844"/>
    </location>
</feature>
<dbReference type="GO" id="GO:0070886">
    <property type="term" value="P:positive regulation of calcineurin-NFAT signaling cascade"/>
    <property type="evidence" value="ECO:0007669"/>
    <property type="project" value="Ensembl"/>
</dbReference>
<feature type="compositionally biased region" description="Polar residues" evidence="1">
    <location>
        <begin position="452"/>
        <end position="473"/>
    </location>
</feature>
<dbReference type="InterPro" id="IPR027838">
    <property type="entry name" value="DUF4585"/>
</dbReference>
<feature type="compositionally biased region" description="Polar residues" evidence="1">
    <location>
        <begin position="1050"/>
        <end position="1070"/>
    </location>
</feature>
<reference evidence="3" key="2">
    <citation type="submission" date="2025-05" db="UniProtKB">
        <authorList>
            <consortium name="Ensembl"/>
        </authorList>
    </citation>
    <scope>IDENTIFICATION</scope>
</reference>
<keyword evidence="4" id="KW-1185">Reference proteome</keyword>
<feature type="compositionally biased region" description="Basic and acidic residues" evidence="1">
    <location>
        <begin position="648"/>
        <end position="659"/>
    </location>
</feature>
<dbReference type="PANTHER" id="PTHR33775:SF2">
    <property type="entry name" value="CARDIAC-ENRICHED FHL2-INTERACTING PROTEIN"/>
    <property type="match status" value="1"/>
</dbReference>
<feature type="region of interest" description="Disordered" evidence="1">
    <location>
        <begin position="674"/>
        <end position="768"/>
    </location>
</feature>
<feature type="region of interest" description="Disordered" evidence="1">
    <location>
        <begin position="1349"/>
        <end position="1454"/>
    </location>
</feature>
<feature type="compositionally biased region" description="Pro residues" evidence="1">
    <location>
        <begin position="1435"/>
        <end position="1449"/>
    </location>
</feature>
<protein>
    <submittedName>
        <fullName evidence="3">Chromosome 10 open reading frame 71</fullName>
    </submittedName>
</protein>
<dbReference type="Ensembl" id="ENSEAST00005052352.1">
    <property type="protein sequence ID" value="ENSEASP00005047990.1"/>
    <property type="gene ID" value="ENSEASG00005033064.1"/>
</dbReference>
<dbReference type="GO" id="GO:0030018">
    <property type="term" value="C:Z disc"/>
    <property type="evidence" value="ECO:0007669"/>
    <property type="project" value="Ensembl"/>
</dbReference>
<feature type="region of interest" description="Disordered" evidence="1">
    <location>
        <begin position="940"/>
        <end position="968"/>
    </location>
</feature>
<proteinExistence type="predicted"/>
<sequence>MQGNKKCTDGFSDSSSIGSVLDDADREVSSLTDRAFRSLCISEDTSFNDADLGLSPDTTRQVFGNFHHTHRKSGLWSQLPSQGTEHTGWAATFHQQPKYVQGEERYPKGSPPLTPAQRRLEVPVSGLRSSNKPISKVSSLIKSFDRTESQRCDSRPPPALKNAPKFAPLPESGVNFCFDSAFLTVRRVPAEVSSSHQGSHQPGRKPGEQETPENPEMACHGSSGFLPMPENAASSFESKFPSVPHKSAKGEPGIGKEWPRKGTFLHSENSAFESWNAHQPRLPERKDATDAVPESKAPQRYEDTPLVREPQAPERKVSPCPVRASCGQEENRLGAGAVVSTSASWGSRDPGAQVFAVEGKAPSSQPDPQLKPTQPPWRKPKTGRGGKESLQDASEEKKQASRRGPALYTKHNPQGQFPENDALDMPVDPNEHYSPPFNISKLLTPVIPTKNVLDSSDGQLGETTSSPPSQLNGYQEKEPSDSQSRDSYKSRAPSLLFNLKDVRRRVKSTYSPSPLLKGMDEKTRGKQEAVSNGVILPNGLEDSPPNELSRERPIDAPSGSHSGTQKDPTADPSTAAADSYLTPSSPPATANAPFCVNGEAADRNSYEKDDTDGELEAGAARSSWCPDSREVVSRCPRKHLSLKLCSREPEVGRAEEKPRTPSLENGFLRSISQETEHEREAGLLNPSFNPKFSPGPLSPEEEDVFYSDSQSDFMPALKSKAKVSTSSSDQSFASFEDPQKTWFTEGQWEDRRNEASAGAGQKDEKEKVMGKDELQYCALSNGPACAEEHGRGESLQGEGERLSGGRPRKASREGANFRGTRIGGSRDTAFSQAKDLTPSPSSTSNKHILFAIKDNTLRATPVIKPIMLPLLRALSSEDPLGSGHRGEELPRPGWGEDAGACASESQDTPSTPTPASTRGTYLKCMAHEGMEDHVWAPSTARMETSQPPPKEHVSSSPLMGESEGLKPPADAAWKVMASDGKSSSPEQRKLDAPRCIPTIALPEGDLEDQPPPQQLETCWEEQAQDFKSHFLSTPRAGPLGRRMVPGEMATSPNTSSLEESSVCSPANNSIWDDAPHAPSDLGLLPGDPPRDSPWASPGHARVTRREDLTHALTWEAGSDPQLEPSAEDLRTLSPRGSLLDVAPGSAGLPEKPEPPAQLERAAGKPPAVPPKTEKALRRAKKLASKRRKTDQLQEKHGEAREEKPFPEDAEHRPPSPGERPRARFPAVRALPPPMHRHSVSAFSEPVRRRPGGPQSLTPLPPYPATQKVLQDPQSGEYFVFDLPLQVKIKTFYDPETGKYVKVSIPTSERGSPEQPLPDMPAAPYVLYPGFQPLPVTALMPLRCSSQLSTPTFLRQGPRATEPASARPQSTREAGLAADPWASRRPHPALCRPAPQRASPEPRGGGRKCSKPGHHLHQRPRGLCHRRHFLRTTAHSPPPPRNPEELPSPSPRTSITYTHTLVPHTHTYTRPNTYLAI</sequence>
<organism evidence="3 4">
    <name type="scientific">Equus asinus</name>
    <name type="common">Donkey</name>
    <name type="synonym">Equus africanus asinus</name>
    <dbReference type="NCBI Taxonomy" id="9793"/>
    <lineage>
        <taxon>Eukaryota</taxon>
        <taxon>Metazoa</taxon>
        <taxon>Chordata</taxon>
        <taxon>Craniata</taxon>
        <taxon>Vertebrata</taxon>
        <taxon>Euteleostomi</taxon>
        <taxon>Mammalia</taxon>
        <taxon>Eutheria</taxon>
        <taxon>Laurasiatheria</taxon>
        <taxon>Perissodactyla</taxon>
        <taxon>Equidae</taxon>
        <taxon>Equus</taxon>
    </lineage>
</organism>
<dbReference type="Proteomes" id="UP000694387">
    <property type="component" value="Chromosome 2"/>
</dbReference>
<feature type="region of interest" description="Disordered" evidence="1">
    <location>
        <begin position="138"/>
        <end position="166"/>
    </location>
</feature>
<feature type="compositionally biased region" description="Basic and acidic residues" evidence="1">
    <location>
        <begin position="385"/>
        <end position="399"/>
    </location>
</feature>
<feature type="compositionally biased region" description="Polar residues" evidence="1">
    <location>
        <begin position="266"/>
        <end position="277"/>
    </location>
</feature>
<dbReference type="Ensembl" id="ENSEAST00005054129.1">
    <property type="protein sequence ID" value="ENSEASP00005042494.1"/>
    <property type="gene ID" value="ENSEASG00005033064.1"/>
</dbReference>
<evidence type="ECO:0000313" key="3">
    <source>
        <dbReference type="Ensembl" id="ENSEASP00005058032.1"/>
    </source>
</evidence>
<feature type="compositionally biased region" description="Basic and acidic residues" evidence="1">
    <location>
        <begin position="475"/>
        <end position="489"/>
    </location>
</feature>
<feature type="compositionally biased region" description="Polar residues" evidence="1">
    <location>
        <begin position="1"/>
        <end position="18"/>
    </location>
</feature>
<feature type="compositionally biased region" description="Polar residues" evidence="1">
    <location>
        <begin position="903"/>
        <end position="918"/>
    </location>
</feature>
<feature type="region of interest" description="Disordered" evidence="1">
    <location>
        <begin position="192"/>
        <end position="628"/>
    </location>
</feature>
<feature type="region of interest" description="Disordered" evidence="1">
    <location>
        <begin position="1030"/>
        <end position="1267"/>
    </location>
</feature>
<dbReference type="Ensembl" id="ENSEAST00005054102.1">
    <property type="protein sequence ID" value="ENSEASP00005061151.1"/>
    <property type="gene ID" value="ENSEASG00005033064.1"/>
</dbReference>
<name>A0A9L0K6N8_EQUAS</name>
<dbReference type="GO" id="GO:0086003">
    <property type="term" value="P:cardiac muscle cell contraction"/>
    <property type="evidence" value="ECO:0007669"/>
    <property type="project" value="Ensembl"/>
</dbReference>
<feature type="compositionally biased region" description="Basic and acidic residues" evidence="1">
    <location>
        <begin position="297"/>
        <end position="317"/>
    </location>
</feature>
<evidence type="ECO:0000256" key="1">
    <source>
        <dbReference type="SAM" id="MobiDB-lite"/>
    </source>
</evidence>
<evidence type="ECO:0000313" key="4">
    <source>
        <dbReference type="Proteomes" id="UP000694387"/>
    </source>
</evidence>
<dbReference type="PANTHER" id="PTHR33775">
    <property type="entry name" value="CARDIAC-ENRICHED FHL2-INTERACTING PROTEIN-RELATED"/>
    <property type="match status" value="1"/>
</dbReference>
<accession>A0A9L0K6N8</accession>
<feature type="compositionally biased region" description="Basic and acidic residues" evidence="1">
    <location>
        <begin position="143"/>
        <end position="154"/>
    </location>
</feature>
<evidence type="ECO:0000259" key="2">
    <source>
        <dbReference type="Pfam" id="PF15232"/>
    </source>
</evidence>
<dbReference type="Ensembl" id="ENSEAST00005067305.1">
    <property type="protein sequence ID" value="ENSEASP00005055113.1"/>
    <property type="gene ID" value="ENSEASG00005033064.1"/>
</dbReference>
<feature type="region of interest" description="Disordered" evidence="1">
    <location>
        <begin position="877"/>
        <end position="918"/>
    </location>
</feature>